<feature type="transmembrane region" description="Helical" evidence="2">
    <location>
        <begin position="32"/>
        <end position="51"/>
    </location>
</feature>
<keyword evidence="4" id="KW-1185">Reference proteome</keyword>
<comment type="caution">
    <text evidence="3">The sequence shown here is derived from an EMBL/GenBank/DDBJ whole genome shotgun (WGS) entry which is preliminary data.</text>
</comment>
<protein>
    <submittedName>
        <fullName evidence="3">Uncharacterized protein</fullName>
    </submittedName>
</protein>
<organism evidence="3 4">
    <name type="scientific">Microctonus aethiopoides</name>
    <dbReference type="NCBI Taxonomy" id="144406"/>
    <lineage>
        <taxon>Eukaryota</taxon>
        <taxon>Metazoa</taxon>
        <taxon>Ecdysozoa</taxon>
        <taxon>Arthropoda</taxon>
        <taxon>Hexapoda</taxon>
        <taxon>Insecta</taxon>
        <taxon>Pterygota</taxon>
        <taxon>Neoptera</taxon>
        <taxon>Endopterygota</taxon>
        <taxon>Hymenoptera</taxon>
        <taxon>Apocrita</taxon>
        <taxon>Ichneumonoidea</taxon>
        <taxon>Braconidae</taxon>
        <taxon>Euphorinae</taxon>
        <taxon>Microctonus</taxon>
    </lineage>
</organism>
<dbReference type="Proteomes" id="UP001168990">
    <property type="component" value="Unassembled WGS sequence"/>
</dbReference>
<evidence type="ECO:0000256" key="2">
    <source>
        <dbReference type="SAM" id="Phobius"/>
    </source>
</evidence>
<feature type="region of interest" description="Disordered" evidence="1">
    <location>
        <begin position="295"/>
        <end position="327"/>
    </location>
</feature>
<keyword evidence="2" id="KW-0812">Transmembrane</keyword>
<evidence type="ECO:0000313" key="3">
    <source>
        <dbReference type="EMBL" id="KAK0178366.1"/>
    </source>
</evidence>
<evidence type="ECO:0000313" key="4">
    <source>
        <dbReference type="Proteomes" id="UP001168990"/>
    </source>
</evidence>
<accession>A0AA39FZH2</accession>
<feature type="compositionally biased region" description="Basic and acidic residues" evidence="1">
    <location>
        <begin position="303"/>
        <end position="314"/>
    </location>
</feature>
<reference evidence="3" key="2">
    <citation type="submission" date="2023-03" db="EMBL/GenBank/DDBJ databases">
        <authorList>
            <person name="Inwood S.N."/>
            <person name="Skelly J.G."/>
            <person name="Guhlin J."/>
            <person name="Harrop T.W.R."/>
            <person name="Goldson S.G."/>
            <person name="Dearden P.K."/>
        </authorList>
    </citation>
    <scope>NUCLEOTIDE SEQUENCE</scope>
    <source>
        <strain evidence="3">Irish</strain>
        <tissue evidence="3">Whole body</tissue>
    </source>
</reference>
<gene>
    <name evidence="3" type="ORF">PV328_002321</name>
</gene>
<keyword evidence="2" id="KW-1133">Transmembrane helix</keyword>
<proteinExistence type="predicted"/>
<dbReference type="EMBL" id="JAQQBS010000001">
    <property type="protein sequence ID" value="KAK0178366.1"/>
    <property type="molecule type" value="Genomic_DNA"/>
</dbReference>
<reference evidence="3" key="1">
    <citation type="journal article" date="2023" name="bioRxiv">
        <title>Scaffold-level genome assemblies of two parasitoid biocontrol wasps reveal the parthenogenesis mechanism and an associated novel virus.</title>
        <authorList>
            <person name="Inwood S."/>
            <person name="Skelly J."/>
            <person name="Guhlin J."/>
            <person name="Harrop T."/>
            <person name="Goldson S."/>
            <person name="Dearden P."/>
        </authorList>
    </citation>
    <scope>NUCLEOTIDE SEQUENCE</scope>
    <source>
        <strain evidence="3">Irish</strain>
        <tissue evidence="3">Whole body</tissue>
    </source>
</reference>
<feature type="compositionally biased region" description="Polar residues" evidence="1">
    <location>
        <begin position="317"/>
        <end position="327"/>
    </location>
</feature>
<evidence type="ECO:0000256" key="1">
    <source>
        <dbReference type="SAM" id="MobiDB-lite"/>
    </source>
</evidence>
<sequence>MSSGNGGGFGLGVGVAGGPSLAAAQQGQGVAALLVMLAVLCFIFAYCCWGAPFCRSLCRRHCCCRLEDPELDSRYNNTDQAMVATPTIILLPHGRMLVVDGTIFTQFQADATGLDLVELGENVIRAQRNPRCINRHQLQNSQGSILEMDAETPSKDSIGSIGCFPPPTYESIYGKDEGDMPPSYSDIVLHRFANLPYEIELHDYCHGHKDEIELHSLDSCPHIITNPINNMTYHPYATITSFSSQSFPRRNIARNSSLISNPLDDFYLDNEYNGTFTRGIGQTNVATMPTSQSQNLNETSFNEEPHRSHTRNGDITDLNQTSSNYQSDIMRPNDEELIEQRRFPDDIEQYNSQVEMMERHRRDEQADNRMDFRNVQFQASVGHLGEITLSIEPSRGNISGVNARQIIRGDSSNNEIVNNDEETNDFGALADIRESRV</sequence>
<dbReference type="AlphaFoldDB" id="A0AA39FZH2"/>
<keyword evidence="2" id="KW-0472">Membrane</keyword>
<name>A0AA39FZH2_9HYME</name>